<dbReference type="PANTHER" id="PTHR43162:SF1">
    <property type="entry name" value="PRESTALK A DIFFERENTIATION PROTEIN A"/>
    <property type="match status" value="1"/>
</dbReference>
<evidence type="ECO:0000313" key="1">
    <source>
        <dbReference type="EMBL" id="ALV43854.1"/>
    </source>
</evidence>
<name>A0A0U3QAP1_9MICC</name>
<dbReference type="STRING" id="121292.AU252_08795"/>
<dbReference type="PANTHER" id="PTHR43162">
    <property type="match status" value="1"/>
</dbReference>
<reference evidence="1 2" key="1">
    <citation type="submission" date="2015-12" db="EMBL/GenBank/DDBJ databases">
        <authorList>
            <person name="Shamseldin A."/>
            <person name="Moawad H."/>
            <person name="Abd El-Rahim W.M."/>
            <person name="Sadowsky M.J."/>
        </authorList>
    </citation>
    <scope>NUCLEOTIDE SEQUENCE [LARGE SCALE GENOMIC DNA]</scope>
    <source>
        <strain evidence="1 2">Ar51</strain>
    </source>
</reference>
<dbReference type="Proteomes" id="UP000065151">
    <property type="component" value="Chromosome"/>
</dbReference>
<dbReference type="EMBL" id="CP013747">
    <property type="protein sequence ID" value="ALV43854.1"/>
    <property type="molecule type" value="Genomic_DNA"/>
</dbReference>
<dbReference type="AlphaFoldDB" id="A0A0U3QAP1"/>
<evidence type="ECO:0000313" key="2">
    <source>
        <dbReference type="Proteomes" id="UP000065151"/>
    </source>
</evidence>
<proteinExistence type="predicted"/>
<organism evidence="1">
    <name type="scientific">Pseudarthrobacter sulfonivorans</name>
    <dbReference type="NCBI Taxonomy" id="121292"/>
    <lineage>
        <taxon>Bacteria</taxon>
        <taxon>Bacillati</taxon>
        <taxon>Actinomycetota</taxon>
        <taxon>Actinomycetes</taxon>
        <taxon>Micrococcales</taxon>
        <taxon>Micrococcaceae</taxon>
        <taxon>Pseudarthrobacter</taxon>
    </lineage>
</organism>
<dbReference type="InterPro" id="IPR051604">
    <property type="entry name" value="Ergot_Alk_Oxidoreductase"/>
</dbReference>
<dbReference type="SUPFAM" id="SSF51735">
    <property type="entry name" value="NAD(P)-binding Rossmann-fold domains"/>
    <property type="match status" value="1"/>
</dbReference>
<accession>A0A0U3QAP1</accession>
<dbReference type="KEGG" id="psul:AU252_08795"/>
<sequence>MASNLTDNGTILVIGGTGKTGRRVAERLTDLGIPVRIGSRSGSPAFDWEDAGTWDAALDGITKAYVTYYPDLAFPGVSELIAEFAAAAVARGVEKIVLLSGRGEDGAVASEESVRRSGAAWTVVRCNWFNQNFNESFFLGPVLEGVISIPAGDAVEPFVDAEDIADVAVAALTQSGHDGQVYELSGPRLLGFHEVAREISAATGRDVVYSPVTAAQYEAILAKEGLPRDFVDLFTLILDGRNATLTDGVQRALGREPKDFREFAREAAATGVWAVAAEPVARAVSGVS</sequence>
<dbReference type="InterPro" id="IPR036291">
    <property type="entry name" value="NAD(P)-bd_dom_sf"/>
</dbReference>
<dbReference type="Gene3D" id="3.40.50.720">
    <property type="entry name" value="NAD(P)-binding Rossmann-like Domain"/>
    <property type="match status" value="1"/>
</dbReference>
<gene>
    <name evidence="1" type="ORF">AU252_08795</name>
</gene>
<dbReference type="Gene3D" id="3.90.25.10">
    <property type="entry name" value="UDP-galactose 4-epimerase, domain 1"/>
    <property type="match status" value="1"/>
</dbReference>
<dbReference type="RefSeq" id="WP_058932845.1">
    <property type="nucleotide sequence ID" value="NZ_CP013747.1"/>
</dbReference>
<protein>
    <submittedName>
        <fullName evidence="1">NmrA family transcriptional regulator</fullName>
    </submittedName>
</protein>